<comment type="caution">
    <text evidence="6">The sequence shown here is derived from an EMBL/GenBank/DDBJ whole genome shotgun (WGS) entry which is preliminary data.</text>
</comment>
<evidence type="ECO:0000259" key="4">
    <source>
        <dbReference type="Pfam" id="PF23043"/>
    </source>
</evidence>
<organism evidence="6 7">
    <name type="scientific">Stichopus japonicus</name>
    <name type="common">Sea cucumber</name>
    <dbReference type="NCBI Taxonomy" id="307972"/>
    <lineage>
        <taxon>Eukaryota</taxon>
        <taxon>Metazoa</taxon>
        <taxon>Echinodermata</taxon>
        <taxon>Eleutherozoa</taxon>
        <taxon>Echinozoa</taxon>
        <taxon>Holothuroidea</taxon>
        <taxon>Aspidochirotacea</taxon>
        <taxon>Aspidochirotida</taxon>
        <taxon>Stichopodidae</taxon>
        <taxon>Apostichopus</taxon>
    </lineage>
</organism>
<evidence type="ECO:0000313" key="6">
    <source>
        <dbReference type="EMBL" id="PIK51611.1"/>
    </source>
</evidence>
<evidence type="ECO:0000256" key="1">
    <source>
        <dbReference type="ARBA" id="ARBA00022679"/>
    </source>
</evidence>
<keyword evidence="2" id="KW-0833">Ubl conjugation pathway</keyword>
<protein>
    <submittedName>
        <fullName evidence="6">Putative ubiquitin-conjugating enzyme E2 O-like</fullName>
    </submittedName>
</protein>
<proteinExistence type="predicted"/>
<dbReference type="InterPro" id="IPR057733">
    <property type="entry name" value="UBE2O-like_SH3-B"/>
</dbReference>
<gene>
    <name evidence="6" type="ORF">BSL78_11483</name>
</gene>
<evidence type="ECO:0000256" key="2">
    <source>
        <dbReference type="ARBA" id="ARBA00022786"/>
    </source>
</evidence>
<feature type="domain" description="UBE2O-like SH3-B" evidence="4">
    <location>
        <begin position="207"/>
        <end position="272"/>
    </location>
</feature>
<dbReference type="GO" id="GO:0061631">
    <property type="term" value="F:ubiquitin conjugating enzyme activity"/>
    <property type="evidence" value="ECO:0007669"/>
    <property type="project" value="TreeGrafter"/>
</dbReference>
<accession>A0A2G8KUD9</accession>
<feature type="compositionally biased region" description="Basic residues" evidence="3">
    <location>
        <begin position="140"/>
        <end position="161"/>
    </location>
</feature>
<keyword evidence="7" id="KW-1185">Reference proteome</keyword>
<dbReference type="Pfam" id="PF23044">
    <property type="entry name" value="SH3-C_UBE2O"/>
    <property type="match status" value="1"/>
</dbReference>
<dbReference type="Pfam" id="PF23043">
    <property type="entry name" value="SH3-B_UBE2O"/>
    <property type="match status" value="1"/>
</dbReference>
<evidence type="ECO:0000313" key="7">
    <source>
        <dbReference type="Proteomes" id="UP000230750"/>
    </source>
</evidence>
<dbReference type="EMBL" id="MRZV01000363">
    <property type="protein sequence ID" value="PIK51611.1"/>
    <property type="molecule type" value="Genomic_DNA"/>
</dbReference>
<reference evidence="6 7" key="1">
    <citation type="journal article" date="2017" name="PLoS Biol.">
        <title>The sea cucumber genome provides insights into morphological evolution and visceral regeneration.</title>
        <authorList>
            <person name="Zhang X."/>
            <person name="Sun L."/>
            <person name="Yuan J."/>
            <person name="Sun Y."/>
            <person name="Gao Y."/>
            <person name="Zhang L."/>
            <person name="Li S."/>
            <person name="Dai H."/>
            <person name="Hamel J.F."/>
            <person name="Liu C."/>
            <person name="Yu Y."/>
            <person name="Liu S."/>
            <person name="Lin W."/>
            <person name="Guo K."/>
            <person name="Jin S."/>
            <person name="Xu P."/>
            <person name="Storey K.B."/>
            <person name="Huan P."/>
            <person name="Zhang T."/>
            <person name="Zhou Y."/>
            <person name="Zhang J."/>
            <person name="Lin C."/>
            <person name="Li X."/>
            <person name="Xing L."/>
            <person name="Huo D."/>
            <person name="Sun M."/>
            <person name="Wang L."/>
            <person name="Mercier A."/>
            <person name="Li F."/>
            <person name="Yang H."/>
            <person name="Xiang J."/>
        </authorList>
    </citation>
    <scope>NUCLEOTIDE SEQUENCE [LARGE SCALE GENOMIC DNA]</scope>
    <source>
        <strain evidence="6">Shaxun</strain>
        <tissue evidence="6">Muscle</tissue>
    </source>
</reference>
<evidence type="ECO:0000259" key="5">
    <source>
        <dbReference type="Pfam" id="PF23044"/>
    </source>
</evidence>
<evidence type="ECO:0000256" key="3">
    <source>
        <dbReference type="SAM" id="MobiDB-lite"/>
    </source>
</evidence>
<dbReference type="AlphaFoldDB" id="A0A2G8KUD9"/>
<dbReference type="OrthoDB" id="47801at2759"/>
<feature type="region of interest" description="Disordered" evidence="3">
    <location>
        <begin position="100"/>
        <end position="168"/>
    </location>
</feature>
<sequence length="396" mass="43695">MLCDLHKELCEASDSIVELTRSFQPLVANSSGKSADDVKQRIRGLEESHAKLQEQICLTQDLLRDSEKSLGDLELVNLQAETILDDAKKARLKALHKSGISLHPGKSENSCEGPSDDNRYESTSDGSSHSSTEHQEKSKRTATSRRRKKQGRGVNRKRGSSHLKVGNRECIEVTHTHTVVDVEWQDGSMGMNIEAATLTPVDLLEDMHFFPGDFVTKGNDTQENVYGVVRSLEYNQRTCVVRWIRKPTQQSNVPEVIETEEVSVYDLLAHPDFQINIGETVVRIAYSTVPVSEGESDDDAKEQPVAGQVRWVTEDGKVLVAWVDGSESAVHPQDLYLLEGGVSISPLSLTYYLAHYCCDGGIIFISVLILPDSNLCGLAAWSVGGDGWCGLDVVEL</sequence>
<feature type="domain" description="UBE2O-like SH3-C" evidence="5">
    <location>
        <begin position="273"/>
        <end position="338"/>
    </location>
</feature>
<keyword evidence="1" id="KW-0808">Transferase</keyword>
<dbReference type="PANTHER" id="PTHR46116">
    <property type="entry name" value="(E3-INDEPENDENT) E2 UBIQUITIN-CONJUGATING ENZYME"/>
    <property type="match status" value="1"/>
</dbReference>
<dbReference type="PANTHER" id="PTHR46116:SF15">
    <property type="entry name" value="(E3-INDEPENDENT) E2 UBIQUITIN-CONJUGATING ENZYME"/>
    <property type="match status" value="1"/>
</dbReference>
<dbReference type="STRING" id="307972.A0A2G8KUD9"/>
<name>A0A2G8KUD9_STIJA</name>
<dbReference type="InterPro" id="IPR057734">
    <property type="entry name" value="UBE2O-like_SH3-C"/>
</dbReference>
<dbReference type="Proteomes" id="UP000230750">
    <property type="component" value="Unassembled WGS sequence"/>
</dbReference>